<feature type="region of interest" description="Disordered" evidence="1">
    <location>
        <begin position="228"/>
        <end position="263"/>
    </location>
</feature>
<feature type="compositionally biased region" description="Polar residues" evidence="1">
    <location>
        <begin position="250"/>
        <end position="259"/>
    </location>
</feature>
<feature type="compositionally biased region" description="Low complexity" evidence="1">
    <location>
        <begin position="300"/>
        <end position="321"/>
    </location>
</feature>
<accession>A0A813LAD9</accession>
<sequence length="360" mass="37558">YYSCSGRPSEASPLTTGRQSAQSCSSLPASSCSRPSNNNSNNNNSNSDASPVTVRHYDSFASRPSDASPPATGRQYYSCGGGPSEASLLTTGHQSAQSCSSRASVFSALGESPPSELQEEGSCAAEEELQPDRQSSDEESAPEDHMVVFPPSGAWDFPLSRAEKVQRLVELFESRIMELEESEEAPGGSKRSASLGAEGRDVGASDRLGMYARQGQVPVASISLTEPLPATSDAGSGHGSAADARPRVAVTSSGTQATGFSARAWDGPWAPLPLLRSLLPQGRVGGRAQRQDAASRTKHQQQQQQQVSQTAQTSGSGSISAVLWGGGGDGAVRWLRLASKAEAEEAQQSASGDVKVICLP</sequence>
<proteinExistence type="predicted"/>
<feature type="region of interest" description="Disordered" evidence="1">
    <location>
        <begin position="180"/>
        <end position="201"/>
    </location>
</feature>
<evidence type="ECO:0000256" key="1">
    <source>
        <dbReference type="SAM" id="MobiDB-lite"/>
    </source>
</evidence>
<evidence type="ECO:0000313" key="2">
    <source>
        <dbReference type="EMBL" id="CAE8722802.1"/>
    </source>
</evidence>
<feature type="compositionally biased region" description="Low complexity" evidence="1">
    <location>
        <begin position="19"/>
        <end position="50"/>
    </location>
</feature>
<feature type="compositionally biased region" description="Basic and acidic residues" evidence="1">
    <location>
        <begin position="130"/>
        <end position="146"/>
    </location>
</feature>
<feature type="non-terminal residue" evidence="2">
    <location>
        <position position="1"/>
    </location>
</feature>
<evidence type="ECO:0000313" key="3">
    <source>
        <dbReference type="Proteomes" id="UP000626109"/>
    </source>
</evidence>
<dbReference type="EMBL" id="CAJNNW010034469">
    <property type="protein sequence ID" value="CAE8722802.1"/>
    <property type="molecule type" value="Genomic_DNA"/>
</dbReference>
<gene>
    <name evidence="2" type="ORF">PGLA2088_LOCUS42763</name>
</gene>
<dbReference type="AlphaFoldDB" id="A0A813LAD9"/>
<comment type="caution">
    <text evidence="2">The sequence shown here is derived from an EMBL/GenBank/DDBJ whole genome shotgun (WGS) entry which is preliminary data.</text>
</comment>
<protein>
    <submittedName>
        <fullName evidence="2">Uncharacterized protein</fullName>
    </submittedName>
</protein>
<name>A0A813LAD9_POLGL</name>
<feature type="region of interest" description="Disordered" evidence="1">
    <location>
        <begin position="1"/>
        <end position="91"/>
    </location>
</feature>
<feature type="non-terminal residue" evidence="2">
    <location>
        <position position="360"/>
    </location>
</feature>
<feature type="region of interest" description="Disordered" evidence="1">
    <location>
        <begin position="103"/>
        <end position="149"/>
    </location>
</feature>
<dbReference type="Proteomes" id="UP000626109">
    <property type="component" value="Unassembled WGS sequence"/>
</dbReference>
<organism evidence="2 3">
    <name type="scientific">Polarella glacialis</name>
    <name type="common">Dinoflagellate</name>
    <dbReference type="NCBI Taxonomy" id="89957"/>
    <lineage>
        <taxon>Eukaryota</taxon>
        <taxon>Sar</taxon>
        <taxon>Alveolata</taxon>
        <taxon>Dinophyceae</taxon>
        <taxon>Suessiales</taxon>
        <taxon>Suessiaceae</taxon>
        <taxon>Polarella</taxon>
    </lineage>
</organism>
<feature type="region of interest" description="Disordered" evidence="1">
    <location>
        <begin position="283"/>
        <end position="322"/>
    </location>
</feature>
<reference evidence="2" key="1">
    <citation type="submission" date="2021-02" db="EMBL/GenBank/DDBJ databases">
        <authorList>
            <person name="Dougan E. K."/>
            <person name="Rhodes N."/>
            <person name="Thang M."/>
            <person name="Chan C."/>
        </authorList>
    </citation>
    <scope>NUCLEOTIDE SEQUENCE</scope>
</reference>
<feature type="compositionally biased region" description="Low complexity" evidence="1">
    <location>
        <begin position="230"/>
        <end position="243"/>
    </location>
</feature>